<comment type="similarity">
    <text evidence="2">Belongs to the NAD(P)-dependent epimerase/dehydratase family.</text>
</comment>
<evidence type="ECO:0000256" key="1">
    <source>
        <dbReference type="ARBA" id="ARBA00005125"/>
    </source>
</evidence>
<gene>
    <name evidence="4" type="ORF">Lgee_1947</name>
</gene>
<comment type="caution">
    <text evidence="4">The sequence shown here is derived from an EMBL/GenBank/DDBJ whole genome shotgun (WGS) entry which is preliminary data.</text>
</comment>
<dbReference type="STRING" id="45065.Lgee_1947"/>
<comment type="pathway">
    <text evidence="1">Bacterial outer membrane biogenesis; LPS O-antigen biosynthesis.</text>
</comment>
<dbReference type="RefSeq" id="WP_028385607.1">
    <property type="nucleotide sequence ID" value="NZ_CAAAHN010000002.1"/>
</dbReference>
<feature type="domain" description="NAD-dependent epimerase/dehydratase" evidence="3">
    <location>
        <begin position="5"/>
        <end position="237"/>
    </location>
</feature>
<evidence type="ECO:0000256" key="2">
    <source>
        <dbReference type="ARBA" id="ARBA00007637"/>
    </source>
</evidence>
<evidence type="ECO:0000313" key="5">
    <source>
        <dbReference type="Proteomes" id="UP000054785"/>
    </source>
</evidence>
<reference evidence="4 5" key="1">
    <citation type="submission" date="2015-11" db="EMBL/GenBank/DDBJ databases">
        <title>Genomic analysis of 38 Legionella species identifies large and diverse effector repertoires.</title>
        <authorList>
            <person name="Burstein D."/>
            <person name="Amaro F."/>
            <person name="Zusman T."/>
            <person name="Lifshitz Z."/>
            <person name="Cohen O."/>
            <person name="Gilbert J.A."/>
            <person name="Pupko T."/>
            <person name="Shuman H.A."/>
            <person name="Segal G."/>
        </authorList>
    </citation>
    <scope>NUCLEOTIDE SEQUENCE [LARGE SCALE GENOMIC DNA]</scope>
    <source>
        <strain evidence="4 5">ATCC 49504</strain>
    </source>
</reference>
<protein>
    <submittedName>
        <fullName evidence="4">NAD dependent epimerase/dehydratase family protein</fullName>
    </submittedName>
</protein>
<dbReference type="AlphaFoldDB" id="A0A0W0TP17"/>
<dbReference type="Pfam" id="PF01370">
    <property type="entry name" value="Epimerase"/>
    <property type="match status" value="1"/>
</dbReference>
<proteinExistence type="inferred from homology"/>
<dbReference type="PANTHER" id="PTHR43000">
    <property type="entry name" value="DTDP-D-GLUCOSE 4,6-DEHYDRATASE-RELATED"/>
    <property type="match status" value="1"/>
</dbReference>
<dbReference type="Gene3D" id="3.40.50.720">
    <property type="entry name" value="NAD(P)-binding Rossmann-like Domain"/>
    <property type="match status" value="1"/>
</dbReference>
<sequence>MMKHALVTGGCGFIGTHLVHALRAMDVNVTVLDKQPPQTSQPLEGCTFVEADLLSRETVRECLQNVDTCFHLAAILNVVQCKRDWLFSHQNNVDGFNAVLNAIKSTGRPIKTVYASSCAVYGEITPLPLTEAMMPAPISPYGADKLVNEIYAGMLAKCFGIPSIGLRFFNVYGPLQRDSSPYSGVIAAFRKNLLQGKPLTIYGDGEQLRDFVHVSDVVCALIKAANTPPALSGVFNVSTGKTTSINQLAQYMMRRFNREVPVVYEPPRAEDIRLSCGCPKKAQEILRFTPAIDIEQGLYTLDEHG</sequence>
<organism evidence="4 5">
    <name type="scientific">Legionella geestiana</name>
    <dbReference type="NCBI Taxonomy" id="45065"/>
    <lineage>
        <taxon>Bacteria</taxon>
        <taxon>Pseudomonadati</taxon>
        <taxon>Pseudomonadota</taxon>
        <taxon>Gammaproteobacteria</taxon>
        <taxon>Legionellales</taxon>
        <taxon>Legionellaceae</taxon>
        <taxon>Legionella</taxon>
    </lineage>
</organism>
<keyword evidence="5" id="KW-1185">Reference proteome</keyword>
<dbReference type="SUPFAM" id="SSF51735">
    <property type="entry name" value="NAD(P)-binding Rossmann-fold domains"/>
    <property type="match status" value="1"/>
</dbReference>
<dbReference type="InterPro" id="IPR001509">
    <property type="entry name" value="Epimerase_deHydtase"/>
</dbReference>
<dbReference type="PATRIC" id="fig|45065.4.peg.2113"/>
<evidence type="ECO:0000259" key="3">
    <source>
        <dbReference type="Pfam" id="PF01370"/>
    </source>
</evidence>
<dbReference type="EMBL" id="LNYC01000072">
    <property type="protein sequence ID" value="KTC97286.1"/>
    <property type="molecule type" value="Genomic_DNA"/>
</dbReference>
<name>A0A0W0TP17_9GAMM</name>
<dbReference type="InterPro" id="IPR036291">
    <property type="entry name" value="NAD(P)-bd_dom_sf"/>
</dbReference>
<evidence type="ECO:0000313" key="4">
    <source>
        <dbReference type="EMBL" id="KTC97286.1"/>
    </source>
</evidence>
<accession>A0A0W0TP17</accession>
<dbReference type="Proteomes" id="UP000054785">
    <property type="component" value="Unassembled WGS sequence"/>
</dbReference>
<dbReference type="Gene3D" id="3.90.25.10">
    <property type="entry name" value="UDP-galactose 4-epimerase, domain 1"/>
    <property type="match status" value="1"/>
</dbReference>